<dbReference type="InterPro" id="IPR054593">
    <property type="entry name" value="Beta-mannosidase-like_N2"/>
</dbReference>
<dbReference type="AlphaFoldDB" id="A0A2M9BC69"/>
<dbReference type="InterPro" id="IPR008979">
    <property type="entry name" value="Galactose-bd-like_sf"/>
</dbReference>
<dbReference type="Pfam" id="PF00703">
    <property type="entry name" value="Glyco_hydro_2"/>
    <property type="match status" value="1"/>
</dbReference>
<evidence type="ECO:0000259" key="6">
    <source>
        <dbReference type="Pfam" id="PF00703"/>
    </source>
</evidence>
<dbReference type="InterPro" id="IPR036156">
    <property type="entry name" value="Beta-gal/glucu_dom_sf"/>
</dbReference>
<reference evidence="8 9" key="1">
    <citation type="submission" date="2017-11" db="EMBL/GenBank/DDBJ databases">
        <title>Genomic Encyclopedia of Archaeal and Bacterial Type Strains, Phase II (KMG-II): From Individual Species to Whole Genera.</title>
        <authorList>
            <person name="Goeker M."/>
        </authorList>
    </citation>
    <scope>NUCLEOTIDE SEQUENCE [LARGE SCALE GENOMIC DNA]</scope>
    <source>
        <strain evidence="8 9">DSM 25625</strain>
    </source>
</reference>
<comment type="caution">
    <text evidence="8">The sequence shown here is derived from an EMBL/GenBank/DDBJ whole genome shotgun (WGS) entry which is preliminary data.</text>
</comment>
<dbReference type="Pfam" id="PF22666">
    <property type="entry name" value="Glyco_hydro_2_N2"/>
    <property type="match status" value="1"/>
</dbReference>
<organism evidence="8 9">
    <name type="scientific">Compostimonas suwonensis</name>
    <dbReference type="NCBI Taxonomy" id="1048394"/>
    <lineage>
        <taxon>Bacteria</taxon>
        <taxon>Bacillati</taxon>
        <taxon>Actinomycetota</taxon>
        <taxon>Actinomycetes</taxon>
        <taxon>Micrococcales</taxon>
        <taxon>Microbacteriaceae</taxon>
        <taxon>Compostimonas</taxon>
    </lineage>
</organism>
<dbReference type="Gene3D" id="2.60.40.10">
    <property type="entry name" value="Immunoglobulins"/>
    <property type="match status" value="1"/>
</dbReference>
<dbReference type="GO" id="GO:0006516">
    <property type="term" value="P:glycoprotein catabolic process"/>
    <property type="evidence" value="ECO:0007669"/>
    <property type="project" value="TreeGrafter"/>
</dbReference>
<comment type="catalytic activity">
    <reaction evidence="1">
        <text>Hydrolysis of terminal, non-reducing beta-D-mannose residues in beta-D-mannosides.</text>
        <dbReference type="EC" id="3.2.1.25"/>
    </reaction>
</comment>
<name>A0A2M9BC69_9MICO</name>
<dbReference type="EC" id="3.2.1.25" evidence="3"/>
<evidence type="ECO:0000256" key="3">
    <source>
        <dbReference type="ARBA" id="ARBA00012754"/>
    </source>
</evidence>
<dbReference type="EMBL" id="PGFB01000005">
    <property type="protein sequence ID" value="PJJ55537.1"/>
    <property type="molecule type" value="Genomic_DNA"/>
</dbReference>
<dbReference type="Gene3D" id="3.20.20.80">
    <property type="entry name" value="Glycosidases"/>
    <property type="match status" value="1"/>
</dbReference>
<dbReference type="SUPFAM" id="SSF49303">
    <property type="entry name" value="beta-Galactosidase/glucuronidase domain"/>
    <property type="match status" value="1"/>
</dbReference>
<evidence type="ECO:0000259" key="7">
    <source>
        <dbReference type="Pfam" id="PF22666"/>
    </source>
</evidence>
<dbReference type="GO" id="GO:0005975">
    <property type="term" value="P:carbohydrate metabolic process"/>
    <property type="evidence" value="ECO:0007669"/>
    <property type="project" value="InterPro"/>
</dbReference>
<keyword evidence="9" id="KW-1185">Reference proteome</keyword>
<dbReference type="SUPFAM" id="SSF49785">
    <property type="entry name" value="Galactose-binding domain-like"/>
    <property type="match status" value="1"/>
</dbReference>
<feature type="domain" description="Beta-mannosidase-like galactose-binding" evidence="7">
    <location>
        <begin position="44"/>
        <end position="198"/>
    </location>
</feature>
<dbReference type="InterPro" id="IPR050887">
    <property type="entry name" value="Beta-mannosidase_GH2"/>
</dbReference>
<keyword evidence="5" id="KW-0326">Glycosidase</keyword>
<evidence type="ECO:0000313" key="8">
    <source>
        <dbReference type="EMBL" id="PJJ55537.1"/>
    </source>
</evidence>
<sequence>MTDTQIATTRAVERHDLGGAWTLRLLGGTQTPPGVPDVPALPATISAVVPGQVHIDLLRAGLIDDPDVGFGELAQGWVGHSAWEFSRTFEWTPEPGTRTELVAEGLDTFAEVLLNEQPIGRTADQHLEYRFDVGELLRPGTNTVTVRFDSAWEAAWADERARGPLPSPYDEPYPHVRKAAFNFGWDWGPHLVTAGIWRPIRLERFTARLAGVRPLVDVADDLSSASVVVVVRVDGLDGDAADLIEAVLLDPRGEIVARAQAPVDPDVAEQRLGLEIANPALWWPAGLGEQERHRLEVRLVRDGGLLDRWDRQIGLRSVAVDDRPGRWAIVVNGRRVRIRGYNWIPDDPFEAEVTDERLGRRLDQALSGGANLLRVWGGGVFASDSFLDGCDERGLLVWHDFLFACAVYHEDEDVAELVRREAEQSIERLSSHPSVAIWCGGNEAVMGWHGWGWPELIGDRAWGADYYTELLPGIVAELDPSRPYVPNSPWGGSLDIDPNNPDAGPTHLWDEWNEIDYAGYRRHDPVFVSEMGWCGAPAWSTLRRAVPEGDLMPDNPQLVHHMRAINGMHNLARGLQPHFPVPRTPQTWHFATQLVQARAVSSGVEWLRSRERNAGVIVWQLNDCWPVLSWSAVDGDGIEKPLWYALRRSFAELLVTVQPVSPGGPLDPGGTEGLELVTVNDGTDARSVTVLARRVHLDGRTLATEEITVQVPADGTSRVPLPASIGSPDDPASELVVVDSPAGRSVWAHRPDRMSTLPAPHFELDAELDDGALRVMITAGTLLRDVALLADQLGDALDVPPSELFVDRMLETLLPGERVEFRVARRDGLPLQTAPGRDVVRDVVRCANDLV</sequence>
<dbReference type="InterPro" id="IPR013783">
    <property type="entry name" value="Ig-like_fold"/>
</dbReference>
<dbReference type="PANTHER" id="PTHR43730">
    <property type="entry name" value="BETA-MANNOSIDASE"/>
    <property type="match status" value="1"/>
</dbReference>
<dbReference type="InterPro" id="IPR017853">
    <property type="entry name" value="GH"/>
</dbReference>
<dbReference type="GO" id="GO:0004567">
    <property type="term" value="F:beta-mannosidase activity"/>
    <property type="evidence" value="ECO:0007669"/>
    <property type="project" value="UniProtKB-EC"/>
</dbReference>
<evidence type="ECO:0000256" key="1">
    <source>
        <dbReference type="ARBA" id="ARBA00000829"/>
    </source>
</evidence>
<feature type="domain" description="Glycoside hydrolase family 2 immunoglobulin-like beta-sandwich" evidence="6">
    <location>
        <begin position="216"/>
        <end position="316"/>
    </location>
</feature>
<dbReference type="PANTHER" id="PTHR43730:SF1">
    <property type="entry name" value="BETA-MANNOSIDASE"/>
    <property type="match status" value="1"/>
</dbReference>
<dbReference type="Gene3D" id="2.60.120.260">
    <property type="entry name" value="Galactose-binding domain-like"/>
    <property type="match status" value="1"/>
</dbReference>
<evidence type="ECO:0000256" key="2">
    <source>
        <dbReference type="ARBA" id="ARBA00007401"/>
    </source>
</evidence>
<proteinExistence type="inferred from homology"/>
<dbReference type="InterPro" id="IPR006102">
    <property type="entry name" value="Ig-like_GH2"/>
</dbReference>
<dbReference type="RefSeq" id="WP_100345653.1">
    <property type="nucleotide sequence ID" value="NZ_PGFB01000005.1"/>
</dbReference>
<evidence type="ECO:0000256" key="5">
    <source>
        <dbReference type="ARBA" id="ARBA00023295"/>
    </source>
</evidence>
<dbReference type="Proteomes" id="UP000230161">
    <property type="component" value="Unassembled WGS sequence"/>
</dbReference>
<accession>A0A2M9BC69</accession>
<dbReference type="SUPFAM" id="SSF51445">
    <property type="entry name" value="(Trans)glycosidases"/>
    <property type="match status" value="1"/>
</dbReference>
<evidence type="ECO:0000256" key="4">
    <source>
        <dbReference type="ARBA" id="ARBA00022801"/>
    </source>
</evidence>
<keyword evidence="4" id="KW-0378">Hydrolase</keyword>
<dbReference type="OrthoDB" id="9758603at2"/>
<comment type="similarity">
    <text evidence="2">Belongs to the glycosyl hydrolase 2 family.</text>
</comment>
<protein>
    <recommendedName>
        <fullName evidence="3">beta-mannosidase</fullName>
        <ecNumber evidence="3">3.2.1.25</ecNumber>
    </recommendedName>
</protein>
<evidence type="ECO:0000313" key="9">
    <source>
        <dbReference type="Proteomes" id="UP000230161"/>
    </source>
</evidence>
<gene>
    <name evidence="8" type="ORF">CLV54_2884</name>
</gene>